<gene>
    <name evidence="2" type="ORF">Hypma_012788</name>
</gene>
<evidence type="ECO:0000313" key="3">
    <source>
        <dbReference type="Proteomes" id="UP000076154"/>
    </source>
</evidence>
<keyword evidence="3" id="KW-1185">Reference proteome</keyword>
<evidence type="ECO:0000313" key="2">
    <source>
        <dbReference type="EMBL" id="RDB19795.1"/>
    </source>
</evidence>
<evidence type="ECO:0000256" key="1">
    <source>
        <dbReference type="SAM" id="MobiDB-lite"/>
    </source>
</evidence>
<sequence length="557" mass="62472">MDERAVKYLEDIGSTSTPTNYPAVPCMPHTRSAAVASRDSRRLRRAPRITCSAVDATNFATVDSPLATSIQRAHKAPASAAGVEITNDTLFSKDKVPEHESLMLMSSRRECSLALSQTHNLKEDEHYSRVIEEEAYTGDVQGASQFQAASCPPHSEMVCHEEEVDNSAWDVSNYLPLDIDDASACIQDLDAVPWDVRRDNETLRCFYRNRRNLVLDSVTPDKTPHIVITPAEETWEDQYALWQNRIDMQWPPSLCVLRLDMSRCRLPEEYICPPEVAEADCPPSPPELTEVPVVVCANPLHVFSPSKFQKFVESASGERLVLAEVVRTLQRQKCKNAFFDACTVAQIFRERYDASPDILAVCEPAFRWTDPAEPVLAMSRTQFGATILDSACPFLVPHIIINAPPPQDPMFSENNRTCTQDHAYGQCLVVPSRMADVINTFEDWDDALSLYYNSLVYCDAVTDVDLPESPPQSRPGTPLPETPVDEDDDLEFFYTPHGEDDDHVTGMETSAAYPRILGFECCPAEDLCPEPDALSSMTRPMFYIDEDDDELPSLDDW</sequence>
<feature type="region of interest" description="Disordered" evidence="1">
    <location>
        <begin position="466"/>
        <end position="488"/>
    </location>
</feature>
<dbReference type="EMBL" id="LUEZ02000071">
    <property type="protein sequence ID" value="RDB19795.1"/>
    <property type="molecule type" value="Genomic_DNA"/>
</dbReference>
<dbReference type="OrthoDB" id="2649950at2759"/>
<dbReference type="Proteomes" id="UP000076154">
    <property type="component" value="Unassembled WGS sequence"/>
</dbReference>
<comment type="caution">
    <text evidence="2">The sequence shown here is derived from an EMBL/GenBank/DDBJ whole genome shotgun (WGS) entry which is preliminary data.</text>
</comment>
<reference evidence="2" key="1">
    <citation type="submission" date="2018-04" db="EMBL/GenBank/DDBJ databases">
        <title>Whole genome sequencing of Hypsizygus marmoreus.</title>
        <authorList>
            <person name="Choi I.-G."/>
            <person name="Min B."/>
            <person name="Kim J.-G."/>
            <person name="Kim S."/>
            <person name="Oh Y.-L."/>
            <person name="Kong W.-S."/>
            <person name="Park H."/>
            <person name="Jeong J."/>
            <person name="Song E.-S."/>
        </authorList>
    </citation>
    <scope>NUCLEOTIDE SEQUENCE [LARGE SCALE GENOMIC DNA]</scope>
    <source>
        <strain evidence="2">51987-8</strain>
    </source>
</reference>
<protein>
    <submittedName>
        <fullName evidence="2">Uncharacterized protein</fullName>
    </submittedName>
</protein>
<organism evidence="2 3">
    <name type="scientific">Hypsizygus marmoreus</name>
    <name type="common">White beech mushroom</name>
    <name type="synonym">Agaricus marmoreus</name>
    <dbReference type="NCBI Taxonomy" id="39966"/>
    <lineage>
        <taxon>Eukaryota</taxon>
        <taxon>Fungi</taxon>
        <taxon>Dikarya</taxon>
        <taxon>Basidiomycota</taxon>
        <taxon>Agaricomycotina</taxon>
        <taxon>Agaricomycetes</taxon>
        <taxon>Agaricomycetidae</taxon>
        <taxon>Agaricales</taxon>
        <taxon>Tricholomatineae</taxon>
        <taxon>Lyophyllaceae</taxon>
        <taxon>Hypsizygus</taxon>
    </lineage>
</organism>
<feature type="compositionally biased region" description="Pro residues" evidence="1">
    <location>
        <begin position="468"/>
        <end position="481"/>
    </location>
</feature>
<proteinExistence type="predicted"/>
<accession>A0A369JHA9</accession>
<name>A0A369JHA9_HYPMA</name>
<dbReference type="InParanoid" id="A0A369JHA9"/>
<dbReference type="AlphaFoldDB" id="A0A369JHA9"/>